<dbReference type="GO" id="GO:0016747">
    <property type="term" value="F:acyltransferase activity, transferring groups other than amino-acyl groups"/>
    <property type="evidence" value="ECO:0007669"/>
    <property type="project" value="InterPro"/>
</dbReference>
<dbReference type="GeneID" id="54327495"/>
<dbReference type="InterPro" id="IPR016181">
    <property type="entry name" value="Acyl_CoA_acyltransferase"/>
</dbReference>
<dbReference type="CDD" id="cd04301">
    <property type="entry name" value="NAT_SF"/>
    <property type="match status" value="1"/>
</dbReference>
<name>A0A4V3UP90_9EURO</name>
<dbReference type="VEuPathDB" id="FungiDB:EYZ11_006303"/>
<dbReference type="Proteomes" id="UP000308092">
    <property type="component" value="Unassembled WGS sequence"/>
</dbReference>
<dbReference type="RefSeq" id="XP_033428267.1">
    <property type="nucleotide sequence ID" value="XM_033569461.1"/>
</dbReference>
<evidence type="ECO:0000256" key="1">
    <source>
        <dbReference type="ARBA" id="ARBA00022679"/>
    </source>
</evidence>
<dbReference type="EMBL" id="SOSA01000220">
    <property type="protein sequence ID" value="THC94204.1"/>
    <property type="molecule type" value="Genomic_DNA"/>
</dbReference>
<accession>A0A4V3UP90</accession>
<evidence type="ECO:0000313" key="7">
    <source>
        <dbReference type="Proteomes" id="UP000324241"/>
    </source>
</evidence>
<keyword evidence="1" id="KW-0808">Transferase</keyword>
<evidence type="ECO:0000313" key="6">
    <source>
        <dbReference type="Proteomes" id="UP000308092"/>
    </source>
</evidence>
<gene>
    <name evidence="4" type="ORF">ATNIH1004_004793</name>
    <name evidence="5" type="ORF">EYZ11_006303</name>
</gene>
<reference evidence="4 7" key="2">
    <citation type="submission" date="2019-08" db="EMBL/GenBank/DDBJ databases">
        <title>The genome sequence of a newly discovered highly antifungal drug resistant Aspergillus species, Aspergillus tanneri NIH 1004.</title>
        <authorList>
            <person name="Mounaud S."/>
            <person name="Singh I."/>
            <person name="Joardar V."/>
            <person name="Pakala S."/>
            <person name="Pakala S."/>
            <person name="Venepally P."/>
            <person name="Chung J.K."/>
            <person name="Losada L."/>
            <person name="Nierman W.C."/>
        </authorList>
    </citation>
    <scope>NUCLEOTIDE SEQUENCE [LARGE SCALE GENOMIC DNA]</scope>
    <source>
        <strain evidence="4 7">NIH1004</strain>
    </source>
</reference>
<feature type="domain" description="N-acetyltransferase" evidence="3">
    <location>
        <begin position="2"/>
        <end position="203"/>
    </location>
</feature>
<dbReference type="Gene3D" id="3.40.630.30">
    <property type="match status" value="1"/>
</dbReference>
<dbReference type="Proteomes" id="UP000324241">
    <property type="component" value="Unassembled WGS sequence"/>
</dbReference>
<keyword evidence="2" id="KW-0012">Acyltransferase</keyword>
<dbReference type="PANTHER" id="PTHR43072:SF23">
    <property type="entry name" value="UPF0039 PROTEIN C11D3.02C"/>
    <property type="match status" value="1"/>
</dbReference>
<dbReference type="InterPro" id="IPR000182">
    <property type="entry name" value="GNAT_dom"/>
</dbReference>
<evidence type="ECO:0000313" key="5">
    <source>
        <dbReference type="EMBL" id="THC94204.1"/>
    </source>
</evidence>
<dbReference type="Pfam" id="PF00583">
    <property type="entry name" value="Acetyltransf_1"/>
    <property type="match status" value="1"/>
</dbReference>
<dbReference type="OrthoDB" id="2129362at2759"/>
<evidence type="ECO:0000256" key="2">
    <source>
        <dbReference type="ARBA" id="ARBA00023315"/>
    </source>
</evidence>
<dbReference type="PROSITE" id="PS51186">
    <property type="entry name" value="GNAT"/>
    <property type="match status" value="1"/>
</dbReference>
<reference evidence="5 6" key="1">
    <citation type="submission" date="2019-03" db="EMBL/GenBank/DDBJ databases">
        <title>The genome sequence of a newly discovered highly antifungal drug resistant Aspergillus species, Aspergillus tanneri NIH 1004.</title>
        <authorList>
            <person name="Mounaud S."/>
            <person name="Singh I."/>
            <person name="Joardar V."/>
            <person name="Pakala S."/>
            <person name="Pakala S."/>
            <person name="Venepally P."/>
            <person name="Hoover J."/>
            <person name="Nierman W."/>
            <person name="Chung J."/>
            <person name="Losada L."/>
        </authorList>
    </citation>
    <scope>NUCLEOTIDE SEQUENCE [LARGE SCALE GENOMIC DNA]</scope>
    <source>
        <strain evidence="5 6">NIH1004</strain>
    </source>
</reference>
<sequence>MVSIRAATAADLLQIQAINTHYILNTCLTFAQNHPPSTVHKARLSDLHNRGLPYLVATEANDNTKETVLGYTYLSPFRGHMLSYGSTVELSLFVHPDYHSRSIGSLLLSTVLECMQTPGIYHRAFEVTGDGEDQREIFARDEGGVRVNNIVAVMAVDPEGKDGGDALRRWYIKRGFVECGRLKNVGFKRGYWLDTIYFQYTLSE</sequence>
<dbReference type="STRING" id="1220188.A0A4V3UP90"/>
<evidence type="ECO:0000313" key="4">
    <source>
        <dbReference type="EMBL" id="KAA8648906.1"/>
    </source>
</evidence>
<protein>
    <recommendedName>
        <fullName evidence="3">N-acetyltransferase domain-containing protein</fullName>
    </recommendedName>
</protein>
<dbReference type="AlphaFoldDB" id="A0A4V3UP90"/>
<comment type="caution">
    <text evidence="5">The sequence shown here is derived from an EMBL/GenBank/DDBJ whole genome shotgun (WGS) entry which is preliminary data.</text>
</comment>
<proteinExistence type="predicted"/>
<dbReference type="PANTHER" id="PTHR43072">
    <property type="entry name" value="N-ACETYLTRANSFERASE"/>
    <property type="match status" value="1"/>
</dbReference>
<dbReference type="SUPFAM" id="SSF55729">
    <property type="entry name" value="Acyl-CoA N-acyltransferases (Nat)"/>
    <property type="match status" value="1"/>
</dbReference>
<keyword evidence="6" id="KW-1185">Reference proteome</keyword>
<evidence type="ECO:0000259" key="3">
    <source>
        <dbReference type="PROSITE" id="PS51186"/>
    </source>
</evidence>
<organism evidence="5 6">
    <name type="scientific">Aspergillus tanneri</name>
    <dbReference type="NCBI Taxonomy" id="1220188"/>
    <lineage>
        <taxon>Eukaryota</taxon>
        <taxon>Fungi</taxon>
        <taxon>Dikarya</taxon>
        <taxon>Ascomycota</taxon>
        <taxon>Pezizomycotina</taxon>
        <taxon>Eurotiomycetes</taxon>
        <taxon>Eurotiomycetidae</taxon>
        <taxon>Eurotiales</taxon>
        <taxon>Aspergillaceae</taxon>
        <taxon>Aspergillus</taxon>
        <taxon>Aspergillus subgen. Circumdati</taxon>
    </lineage>
</organism>
<dbReference type="EMBL" id="QUQM01000003">
    <property type="protein sequence ID" value="KAA8648906.1"/>
    <property type="molecule type" value="Genomic_DNA"/>
</dbReference>